<dbReference type="HOGENOM" id="CLU_010363_0_0_9"/>
<evidence type="ECO:0000313" key="4">
    <source>
        <dbReference type="Proteomes" id="UP000000719"/>
    </source>
</evidence>
<dbReference type="AlphaFoldDB" id="B8CXY4"/>
<dbReference type="PROSITE" id="PS51841">
    <property type="entry name" value="LTD"/>
    <property type="match status" value="1"/>
</dbReference>
<evidence type="ECO:0000313" key="3">
    <source>
        <dbReference type="EMBL" id="ACL70153.1"/>
    </source>
</evidence>
<dbReference type="Pfam" id="PF00753">
    <property type="entry name" value="Lactamase_B"/>
    <property type="match status" value="1"/>
</dbReference>
<keyword evidence="1" id="KW-0812">Transmembrane</keyword>
<dbReference type="Gene3D" id="2.60.40.1260">
    <property type="entry name" value="Lamin Tail domain"/>
    <property type="match status" value="1"/>
</dbReference>
<protein>
    <submittedName>
        <fullName evidence="3">Beta-lactamase domain protein</fullName>
    </submittedName>
</protein>
<sequence length="406" mass="45980">MGKNKLTLKTVIYLMLFIFIAYSMYLYLTPETPEKNQLEIHFISVGQGDAVLIKLPDTKNMLIDAGSNKYSNKVINYIRHQGINQLDYVIATHPHEDHIGGLDRVISTFRIGKIFMPDVIHPTRSFEDVLTIIKKKKLRITPAKKDLVIINNNKKDLKAVIISPEDKKYDKINNYSVVLKLTYHKTSFLFTGDIEKEIESKLVNSKYNLRSNLIKIPHHGSATSSSTPFLKEVSPGYAVISVGRDNDYNHPSPITLEKLKEMKVKIFRTDKQGTIIVMSDGSRLSFNLQPLEISYQKKNNNKNKAVKIISLDLKNEVVVIKNTGNETINLAGWKLVSLKGNQQFNFPDNTVLKPGQSFKILSGPSALNKPDNIIWTRSNIWNNSGDGALLTDSNGEIIDRLLREED</sequence>
<dbReference type="InterPro" id="IPR001322">
    <property type="entry name" value="Lamin_tail_dom"/>
</dbReference>
<keyword evidence="1" id="KW-1133">Transmembrane helix</keyword>
<organism evidence="3 4">
    <name type="scientific">Halothermothrix orenii (strain H 168 / OCM 544 / DSM 9562)</name>
    <dbReference type="NCBI Taxonomy" id="373903"/>
    <lineage>
        <taxon>Bacteria</taxon>
        <taxon>Bacillati</taxon>
        <taxon>Bacillota</taxon>
        <taxon>Clostridia</taxon>
        <taxon>Halanaerobiales</taxon>
        <taxon>Halothermotrichaceae</taxon>
        <taxon>Halothermothrix</taxon>
    </lineage>
</organism>
<name>B8CXY4_HALOH</name>
<evidence type="ECO:0000256" key="1">
    <source>
        <dbReference type="SAM" id="Phobius"/>
    </source>
</evidence>
<dbReference type="InterPro" id="IPR035681">
    <property type="entry name" value="ComA-like_MBL"/>
</dbReference>
<dbReference type="Pfam" id="PF00932">
    <property type="entry name" value="LTD"/>
    <property type="match status" value="1"/>
</dbReference>
<dbReference type="PANTHER" id="PTHR30619:SF7">
    <property type="entry name" value="BETA-LACTAMASE DOMAIN PROTEIN"/>
    <property type="match status" value="1"/>
</dbReference>
<reference evidence="3 4" key="1">
    <citation type="journal article" date="2009" name="PLoS ONE">
        <title>Genome analysis of the anaerobic thermohalophilic bacterium Halothermothrix orenii.</title>
        <authorList>
            <person name="Mavromatis K."/>
            <person name="Ivanova N."/>
            <person name="Anderson I."/>
            <person name="Lykidis A."/>
            <person name="Hooper S.D."/>
            <person name="Sun H."/>
            <person name="Kunin V."/>
            <person name="Lapidus A."/>
            <person name="Hugenholtz P."/>
            <person name="Patel B."/>
            <person name="Kyrpides N.C."/>
        </authorList>
    </citation>
    <scope>NUCLEOTIDE SEQUENCE [LARGE SCALE GENOMIC DNA]</scope>
    <source>
        <strain evidence="4">H 168 / OCM 544 / DSM 9562</strain>
    </source>
</reference>
<dbReference type="InterPro" id="IPR036415">
    <property type="entry name" value="Lamin_tail_dom_sf"/>
</dbReference>
<evidence type="ECO:0000259" key="2">
    <source>
        <dbReference type="PROSITE" id="PS51841"/>
    </source>
</evidence>
<dbReference type="EMBL" id="CP001098">
    <property type="protein sequence ID" value="ACL70153.1"/>
    <property type="molecule type" value="Genomic_DNA"/>
</dbReference>
<dbReference type="STRING" id="373903.Hore_14040"/>
<keyword evidence="1" id="KW-0472">Membrane</keyword>
<proteinExistence type="predicted"/>
<feature type="transmembrane region" description="Helical" evidence="1">
    <location>
        <begin position="12"/>
        <end position="28"/>
    </location>
</feature>
<dbReference type="OrthoDB" id="9761531at2"/>
<accession>B8CXY4</accession>
<dbReference type="RefSeq" id="WP_012636336.1">
    <property type="nucleotide sequence ID" value="NC_011899.1"/>
</dbReference>
<dbReference type="SUPFAM" id="SSF56281">
    <property type="entry name" value="Metallo-hydrolase/oxidoreductase"/>
    <property type="match status" value="1"/>
</dbReference>
<dbReference type="Gene3D" id="3.60.15.10">
    <property type="entry name" value="Ribonuclease Z/Hydroxyacylglutathione hydrolase-like"/>
    <property type="match status" value="1"/>
</dbReference>
<dbReference type="InterPro" id="IPR052159">
    <property type="entry name" value="Competence_DNA_uptake"/>
</dbReference>
<dbReference type="eggNOG" id="COG2333">
    <property type="taxonomic scope" value="Bacteria"/>
</dbReference>
<gene>
    <name evidence="3" type="ordered locus">Hore_14040</name>
</gene>
<feature type="domain" description="LTD" evidence="2">
    <location>
        <begin position="282"/>
        <end position="406"/>
    </location>
</feature>
<dbReference type="InterPro" id="IPR001279">
    <property type="entry name" value="Metallo-B-lactamas"/>
</dbReference>
<dbReference type="SMART" id="SM00849">
    <property type="entry name" value="Lactamase_B"/>
    <property type="match status" value="1"/>
</dbReference>
<dbReference type="CDD" id="cd07731">
    <property type="entry name" value="ComA-like_MBL-fold"/>
    <property type="match status" value="1"/>
</dbReference>
<dbReference type="Proteomes" id="UP000000719">
    <property type="component" value="Chromosome"/>
</dbReference>
<dbReference type="KEGG" id="hor:Hore_14040"/>
<dbReference type="SUPFAM" id="SSF74853">
    <property type="entry name" value="Lamin A/C globular tail domain"/>
    <property type="match status" value="1"/>
</dbReference>
<keyword evidence="4" id="KW-1185">Reference proteome</keyword>
<dbReference type="InterPro" id="IPR036866">
    <property type="entry name" value="RibonucZ/Hydroxyglut_hydro"/>
</dbReference>
<dbReference type="PANTHER" id="PTHR30619">
    <property type="entry name" value="DNA INTERNALIZATION/COMPETENCE PROTEIN COMEC/REC2"/>
    <property type="match status" value="1"/>
</dbReference>